<dbReference type="OrthoDB" id="1492799at2"/>
<name>A0A217ED44_9GAMM</name>
<dbReference type="AlphaFoldDB" id="A0A217ED44"/>
<protein>
    <recommendedName>
        <fullName evidence="3">MAE-28990/MAE-18760-like HEPN domain-containing protein</fullName>
    </recommendedName>
</protein>
<accession>A0A217ED44</accession>
<evidence type="ECO:0000313" key="1">
    <source>
        <dbReference type="EMBL" id="SNQ28403.1"/>
    </source>
</evidence>
<dbReference type="Proteomes" id="UP000243463">
    <property type="component" value="Unassembled WGS sequence"/>
</dbReference>
<evidence type="ECO:0008006" key="3">
    <source>
        <dbReference type="Google" id="ProtNLM"/>
    </source>
</evidence>
<dbReference type="RefSeq" id="WP_088822425.1">
    <property type="nucleotide sequence ID" value="NZ_FZLN01000001.1"/>
</dbReference>
<organism evidence="1 2">
    <name type="scientific">Acinetobacter apis</name>
    <dbReference type="NCBI Taxonomy" id="1229165"/>
    <lineage>
        <taxon>Bacteria</taxon>
        <taxon>Pseudomonadati</taxon>
        <taxon>Pseudomonadota</taxon>
        <taxon>Gammaproteobacteria</taxon>
        <taxon>Moraxellales</taxon>
        <taxon>Moraxellaceae</taxon>
        <taxon>Acinetobacter</taxon>
    </lineage>
</organism>
<keyword evidence="2" id="KW-1185">Reference proteome</keyword>
<sequence>MNKDSLESFIQNIKEDNEKKLFFAQHQLGAEVHWFFIEAVQAMEKNLILLACLGFINGIEASLRSTVAAIENTSIDSNTILNNKLLRKAKKHGLPINYLTFPGEQNFELKLERNNDHVEIVRLRHNFCHGNILEYVNKDLSFFTPECCNHIVNILLDISKKWVEHLGIFKINKVNNKE</sequence>
<reference evidence="2" key="1">
    <citation type="submission" date="2017-06" db="EMBL/GenBank/DDBJ databases">
        <authorList>
            <person name="Varghese N."/>
            <person name="Submissions S."/>
        </authorList>
    </citation>
    <scope>NUCLEOTIDE SEQUENCE [LARGE SCALE GENOMIC DNA]</scope>
    <source>
        <strain evidence="2">ANC 5114</strain>
    </source>
</reference>
<evidence type="ECO:0000313" key="2">
    <source>
        <dbReference type="Proteomes" id="UP000243463"/>
    </source>
</evidence>
<gene>
    <name evidence="1" type="ORF">SAMN05444584_0323</name>
</gene>
<dbReference type="EMBL" id="FZLN01000001">
    <property type="protein sequence ID" value="SNQ28403.1"/>
    <property type="molecule type" value="Genomic_DNA"/>
</dbReference>
<proteinExistence type="predicted"/>